<accession>A0ABN6XZ15</accession>
<dbReference type="SUPFAM" id="SSF55781">
    <property type="entry name" value="GAF domain-like"/>
    <property type="match status" value="1"/>
</dbReference>
<reference evidence="2" key="1">
    <citation type="journal article" date="2019" name="Int. J. Syst. Evol. Microbiol.">
        <title>The Global Catalogue of Microorganisms (GCM) 10K type strain sequencing project: providing services to taxonomists for standard genome sequencing and annotation.</title>
        <authorList>
            <consortium name="The Broad Institute Genomics Platform"/>
            <consortium name="The Broad Institute Genome Sequencing Center for Infectious Disease"/>
            <person name="Wu L."/>
            <person name="Ma J."/>
        </authorList>
    </citation>
    <scope>NUCLEOTIDE SEQUENCE [LARGE SCALE GENOMIC DNA]</scope>
    <source>
        <strain evidence="2">NBRC 108728</strain>
    </source>
</reference>
<sequence length="55" mass="6161">MRFFAGHPVESPSGHRIGVLCVFDPEPRDPGSLEQTQLAAFAHAIQEEIWRRGTD</sequence>
<keyword evidence="2" id="KW-1185">Reference proteome</keyword>
<dbReference type="EMBL" id="AP027732">
    <property type="protein sequence ID" value="BDZ50277.1"/>
    <property type="molecule type" value="Genomic_DNA"/>
</dbReference>
<dbReference type="RefSeq" id="WP_286343336.1">
    <property type="nucleotide sequence ID" value="NZ_AP027732.1"/>
</dbReference>
<organism evidence="1 2">
    <name type="scientific">Frondihabitans sucicola</name>
    <dbReference type="NCBI Taxonomy" id="1268041"/>
    <lineage>
        <taxon>Bacteria</taxon>
        <taxon>Bacillati</taxon>
        <taxon>Actinomycetota</taxon>
        <taxon>Actinomycetes</taxon>
        <taxon>Micrococcales</taxon>
        <taxon>Microbacteriaceae</taxon>
        <taxon>Frondihabitans</taxon>
    </lineage>
</organism>
<protein>
    <recommendedName>
        <fullName evidence="3">GAF domain-containing protein</fullName>
    </recommendedName>
</protein>
<evidence type="ECO:0000313" key="2">
    <source>
        <dbReference type="Proteomes" id="UP001321486"/>
    </source>
</evidence>
<proteinExistence type="predicted"/>
<evidence type="ECO:0008006" key="3">
    <source>
        <dbReference type="Google" id="ProtNLM"/>
    </source>
</evidence>
<evidence type="ECO:0000313" key="1">
    <source>
        <dbReference type="EMBL" id="BDZ50277.1"/>
    </source>
</evidence>
<name>A0ABN6XZ15_9MICO</name>
<gene>
    <name evidence="1" type="ORF">GCM10025867_25180</name>
</gene>
<dbReference type="Proteomes" id="UP001321486">
    <property type="component" value="Chromosome"/>
</dbReference>